<organism evidence="1 2">
    <name type="scientific">Sphingobacterium arenae</name>
    <dbReference type="NCBI Taxonomy" id="1280598"/>
    <lineage>
        <taxon>Bacteria</taxon>
        <taxon>Pseudomonadati</taxon>
        <taxon>Bacteroidota</taxon>
        <taxon>Sphingobacteriia</taxon>
        <taxon>Sphingobacteriales</taxon>
        <taxon>Sphingobacteriaceae</taxon>
        <taxon>Sphingobacterium</taxon>
    </lineage>
</organism>
<sequence length="221" mass="25598">MTLTLALSYRQLLFLVATAFLFLSSCSKKSLDPEVEEDKTILPQEYEIERLTYFLADDDKIDTVKIKGTIEEFTNPGNTLLEVQHVTTFKDLVKTSFFEINMEEDELPLDLNITEFKVNVPAIYYEDGTFSYYSEPFAISNSEQREQYKNNSTFTLDLSVPARSKLILAKSIDRHDIICSFKLIIRNSTTGEKYNVDGKWHGVLRYFNESFSVDEEMLNKK</sequence>
<protein>
    <recommendedName>
        <fullName evidence="3">Lipoprotein</fullName>
    </recommendedName>
</protein>
<name>A0ABR7Y3B6_9SPHI</name>
<dbReference type="Gene3D" id="2.170.15.10">
    <property type="entry name" value="Proaerolysin, chain A, domain 3"/>
    <property type="match status" value="1"/>
</dbReference>
<accession>A0ABR7Y3B6</accession>
<gene>
    <name evidence="1" type="ORF">H8B17_09455</name>
</gene>
<evidence type="ECO:0000313" key="2">
    <source>
        <dbReference type="Proteomes" id="UP000606494"/>
    </source>
</evidence>
<dbReference type="RefSeq" id="WP_190308933.1">
    <property type="nucleotide sequence ID" value="NZ_JACNYK010000002.1"/>
</dbReference>
<keyword evidence="2" id="KW-1185">Reference proteome</keyword>
<comment type="caution">
    <text evidence="1">The sequence shown here is derived from an EMBL/GenBank/DDBJ whole genome shotgun (WGS) entry which is preliminary data.</text>
</comment>
<dbReference type="Proteomes" id="UP000606494">
    <property type="component" value="Unassembled WGS sequence"/>
</dbReference>
<proteinExistence type="predicted"/>
<evidence type="ECO:0008006" key="3">
    <source>
        <dbReference type="Google" id="ProtNLM"/>
    </source>
</evidence>
<reference evidence="1 2" key="1">
    <citation type="submission" date="2020-08" db="EMBL/GenBank/DDBJ databases">
        <title>Sphingobacterium sp. DN00404 isolated from aquaculture water.</title>
        <authorList>
            <person name="Zhang M."/>
        </authorList>
    </citation>
    <scope>NUCLEOTIDE SEQUENCE [LARGE SCALE GENOMIC DNA]</scope>
    <source>
        <strain evidence="1 2">KCTC 32294</strain>
    </source>
</reference>
<dbReference type="EMBL" id="JACNYK010000002">
    <property type="protein sequence ID" value="MBD1425807.1"/>
    <property type="molecule type" value="Genomic_DNA"/>
</dbReference>
<evidence type="ECO:0000313" key="1">
    <source>
        <dbReference type="EMBL" id="MBD1425807.1"/>
    </source>
</evidence>